<reference evidence="1" key="1">
    <citation type="submission" date="2014-11" db="EMBL/GenBank/DDBJ databases">
        <authorList>
            <person name="Amaro Gonzalez C."/>
        </authorList>
    </citation>
    <scope>NUCLEOTIDE SEQUENCE</scope>
</reference>
<name>A0A0E9UE01_ANGAN</name>
<sequence length="8" mass="920">MRGDVKSQ</sequence>
<evidence type="ECO:0000313" key="1">
    <source>
        <dbReference type="EMBL" id="JAH63183.1"/>
    </source>
</evidence>
<accession>A0A0E9UE01</accession>
<protein>
    <submittedName>
        <fullName evidence="1">Uncharacterized protein</fullName>
    </submittedName>
</protein>
<organism evidence="1">
    <name type="scientific">Anguilla anguilla</name>
    <name type="common">European freshwater eel</name>
    <name type="synonym">Muraena anguilla</name>
    <dbReference type="NCBI Taxonomy" id="7936"/>
    <lineage>
        <taxon>Eukaryota</taxon>
        <taxon>Metazoa</taxon>
        <taxon>Chordata</taxon>
        <taxon>Craniata</taxon>
        <taxon>Vertebrata</taxon>
        <taxon>Euteleostomi</taxon>
        <taxon>Actinopterygii</taxon>
        <taxon>Neopterygii</taxon>
        <taxon>Teleostei</taxon>
        <taxon>Anguilliformes</taxon>
        <taxon>Anguillidae</taxon>
        <taxon>Anguilla</taxon>
    </lineage>
</organism>
<proteinExistence type="predicted"/>
<dbReference type="EMBL" id="GBXM01045394">
    <property type="protein sequence ID" value="JAH63183.1"/>
    <property type="molecule type" value="Transcribed_RNA"/>
</dbReference>
<reference evidence="1" key="2">
    <citation type="journal article" date="2015" name="Fish Shellfish Immunol.">
        <title>Early steps in the European eel (Anguilla anguilla)-Vibrio vulnificus interaction in the gills: Role of the RtxA13 toxin.</title>
        <authorList>
            <person name="Callol A."/>
            <person name="Pajuelo D."/>
            <person name="Ebbesson L."/>
            <person name="Teles M."/>
            <person name="MacKenzie S."/>
            <person name="Amaro C."/>
        </authorList>
    </citation>
    <scope>NUCLEOTIDE SEQUENCE</scope>
</reference>